<proteinExistence type="predicted"/>
<keyword evidence="3" id="KW-1185">Reference proteome</keyword>
<protein>
    <submittedName>
        <fullName evidence="2">Uncharacterized protein</fullName>
    </submittedName>
</protein>
<reference evidence="2 3" key="1">
    <citation type="submission" date="2019-05" db="EMBL/GenBank/DDBJ databases">
        <title>Another draft genome of Portunus trituberculatus and its Hox gene families provides insights of decapod evolution.</title>
        <authorList>
            <person name="Jeong J.-H."/>
            <person name="Song I."/>
            <person name="Kim S."/>
            <person name="Choi T."/>
            <person name="Kim D."/>
            <person name="Ryu S."/>
            <person name="Kim W."/>
        </authorList>
    </citation>
    <scope>NUCLEOTIDE SEQUENCE [LARGE SCALE GENOMIC DNA]</scope>
    <source>
        <tissue evidence="2">Muscle</tissue>
    </source>
</reference>
<feature type="compositionally biased region" description="Basic and acidic residues" evidence="1">
    <location>
        <begin position="1"/>
        <end position="45"/>
    </location>
</feature>
<evidence type="ECO:0000313" key="2">
    <source>
        <dbReference type="EMBL" id="MPC96867.1"/>
    </source>
</evidence>
<sequence>MKKKEDQQKKQEQEQEEEKERKQTGRQAGREAGRQAAKKEGNSREPRHHRQQHQWRGSLQTGNPGNKDPASITLG</sequence>
<feature type="region of interest" description="Disordered" evidence="1">
    <location>
        <begin position="1"/>
        <end position="75"/>
    </location>
</feature>
<organism evidence="2 3">
    <name type="scientific">Portunus trituberculatus</name>
    <name type="common">Swimming crab</name>
    <name type="synonym">Neptunus trituberculatus</name>
    <dbReference type="NCBI Taxonomy" id="210409"/>
    <lineage>
        <taxon>Eukaryota</taxon>
        <taxon>Metazoa</taxon>
        <taxon>Ecdysozoa</taxon>
        <taxon>Arthropoda</taxon>
        <taxon>Crustacea</taxon>
        <taxon>Multicrustacea</taxon>
        <taxon>Malacostraca</taxon>
        <taxon>Eumalacostraca</taxon>
        <taxon>Eucarida</taxon>
        <taxon>Decapoda</taxon>
        <taxon>Pleocyemata</taxon>
        <taxon>Brachyura</taxon>
        <taxon>Eubrachyura</taxon>
        <taxon>Portunoidea</taxon>
        <taxon>Portunidae</taxon>
        <taxon>Portuninae</taxon>
        <taxon>Portunus</taxon>
    </lineage>
</organism>
<comment type="caution">
    <text evidence="2">The sequence shown here is derived from an EMBL/GenBank/DDBJ whole genome shotgun (WGS) entry which is preliminary data.</text>
</comment>
<name>A0A5B7JUP6_PORTR</name>
<gene>
    <name evidence="2" type="ORF">E2C01_092146</name>
</gene>
<feature type="compositionally biased region" description="Polar residues" evidence="1">
    <location>
        <begin position="54"/>
        <end position="64"/>
    </location>
</feature>
<dbReference type="AlphaFoldDB" id="A0A5B7JUP6"/>
<dbReference type="EMBL" id="VSRR010107659">
    <property type="protein sequence ID" value="MPC96867.1"/>
    <property type="molecule type" value="Genomic_DNA"/>
</dbReference>
<evidence type="ECO:0000256" key="1">
    <source>
        <dbReference type="SAM" id="MobiDB-lite"/>
    </source>
</evidence>
<dbReference type="Proteomes" id="UP000324222">
    <property type="component" value="Unassembled WGS sequence"/>
</dbReference>
<evidence type="ECO:0000313" key="3">
    <source>
        <dbReference type="Proteomes" id="UP000324222"/>
    </source>
</evidence>
<accession>A0A5B7JUP6</accession>